<keyword evidence="1" id="KW-0812">Transmembrane</keyword>
<feature type="transmembrane region" description="Helical" evidence="1">
    <location>
        <begin position="103"/>
        <end position="123"/>
    </location>
</feature>
<sequence>MLMNVDPPKKGTIKSLPAIRFASMTWVLAGHVLMQDISNDRYKPVLKIWNPILSLTIINGFFSVDTFFLLSGILVSYLFFKVKPNARYVKSPLVWIMYYVHRYLRLTPPIMVFIGFFVVYSPLINGPWKISIVDIFADSPETCKNYWWRNMLYINNLFDPIQTCYGITWYLAVDTQLYFVAPIFLITFFFSAAAGYALIVLCSAGSIAYVYAVTIINSLPATMTFFAMDKVEDFFSDYYIKPWGRCPVYLIGIAVGYFLASGKKLKLSKIVVVCGWIVAAAIALAIVYGPHRYMKGVADWR</sequence>
<dbReference type="InterPro" id="IPR002656">
    <property type="entry name" value="Acyl_transf_3_dom"/>
</dbReference>
<keyword evidence="1" id="KW-1133">Transmembrane helix</keyword>
<feature type="transmembrane region" description="Helical" evidence="1">
    <location>
        <begin position="267"/>
        <end position="288"/>
    </location>
</feature>
<keyword evidence="1" id="KW-0472">Membrane</keyword>
<name>A0A0B1THC9_OESDE</name>
<reference evidence="3 4" key="1">
    <citation type="submission" date="2014-03" db="EMBL/GenBank/DDBJ databases">
        <title>Draft genome of the hookworm Oesophagostomum dentatum.</title>
        <authorList>
            <person name="Mitreva M."/>
        </authorList>
    </citation>
    <scope>NUCLEOTIDE SEQUENCE [LARGE SCALE GENOMIC DNA]</scope>
    <source>
        <strain evidence="3 4">OD-Hann</strain>
    </source>
</reference>
<keyword evidence="4" id="KW-1185">Reference proteome</keyword>
<dbReference type="GO" id="GO:0016747">
    <property type="term" value="F:acyltransferase activity, transferring groups other than amino-acyl groups"/>
    <property type="evidence" value="ECO:0007669"/>
    <property type="project" value="InterPro"/>
</dbReference>
<proteinExistence type="predicted"/>
<organism evidence="3 4">
    <name type="scientific">Oesophagostomum dentatum</name>
    <name type="common">Nodular worm</name>
    <dbReference type="NCBI Taxonomy" id="61180"/>
    <lineage>
        <taxon>Eukaryota</taxon>
        <taxon>Metazoa</taxon>
        <taxon>Ecdysozoa</taxon>
        <taxon>Nematoda</taxon>
        <taxon>Chromadorea</taxon>
        <taxon>Rhabditida</taxon>
        <taxon>Rhabditina</taxon>
        <taxon>Rhabditomorpha</taxon>
        <taxon>Strongyloidea</taxon>
        <taxon>Strongylidae</taxon>
        <taxon>Oesophagostomum</taxon>
    </lineage>
</organism>
<feature type="transmembrane region" description="Helical" evidence="1">
    <location>
        <begin position="177"/>
        <end position="201"/>
    </location>
</feature>
<dbReference type="EMBL" id="KN550187">
    <property type="protein sequence ID" value="KHJ94820.1"/>
    <property type="molecule type" value="Genomic_DNA"/>
</dbReference>
<dbReference type="OrthoDB" id="207378at2759"/>
<evidence type="ECO:0000313" key="4">
    <source>
        <dbReference type="Proteomes" id="UP000053660"/>
    </source>
</evidence>
<protein>
    <recommendedName>
        <fullName evidence="2">Acyltransferase 3 domain-containing protein</fullName>
    </recommendedName>
</protein>
<gene>
    <name evidence="3" type="ORF">OESDEN_05243</name>
</gene>
<dbReference type="Pfam" id="PF01757">
    <property type="entry name" value="Acyl_transf_3"/>
    <property type="match status" value="1"/>
</dbReference>
<evidence type="ECO:0000259" key="2">
    <source>
        <dbReference type="Pfam" id="PF01757"/>
    </source>
</evidence>
<dbReference type="PANTHER" id="PTHR11161:SF0">
    <property type="entry name" value="O-ACYLTRANSFERASE LIKE PROTEIN"/>
    <property type="match status" value="1"/>
</dbReference>
<accession>A0A0B1THC9</accession>
<feature type="transmembrane region" description="Helical" evidence="1">
    <location>
        <begin position="52"/>
        <end position="80"/>
    </location>
</feature>
<evidence type="ECO:0000313" key="3">
    <source>
        <dbReference type="EMBL" id="KHJ94820.1"/>
    </source>
</evidence>
<dbReference type="AlphaFoldDB" id="A0A0B1THC9"/>
<dbReference type="InterPro" id="IPR052728">
    <property type="entry name" value="O2_lipid_transport_reg"/>
</dbReference>
<feature type="transmembrane region" description="Helical" evidence="1">
    <location>
        <begin position="240"/>
        <end position="260"/>
    </location>
</feature>
<feature type="domain" description="Acyltransferase 3" evidence="2">
    <location>
        <begin position="15"/>
        <end position="291"/>
    </location>
</feature>
<dbReference type="PANTHER" id="PTHR11161">
    <property type="entry name" value="O-ACYLTRANSFERASE"/>
    <property type="match status" value="1"/>
</dbReference>
<feature type="transmembrane region" description="Helical" evidence="1">
    <location>
        <begin position="208"/>
        <end position="228"/>
    </location>
</feature>
<dbReference type="Proteomes" id="UP000053660">
    <property type="component" value="Unassembled WGS sequence"/>
</dbReference>
<evidence type="ECO:0000256" key="1">
    <source>
        <dbReference type="SAM" id="Phobius"/>
    </source>
</evidence>